<gene>
    <name evidence="2" type="ORF">BJ322DRAFT_1057925</name>
</gene>
<proteinExistence type="predicted"/>
<comment type="caution">
    <text evidence="2">The sequence shown here is derived from an EMBL/GenBank/DDBJ whole genome shotgun (WGS) entry which is preliminary data.</text>
</comment>
<feature type="compositionally biased region" description="Low complexity" evidence="1">
    <location>
        <begin position="103"/>
        <end position="112"/>
    </location>
</feature>
<organism evidence="2 3">
    <name type="scientific">Thelephora terrestris</name>
    <dbReference type="NCBI Taxonomy" id="56493"/>
    <lineage>
        <taxon>Eukaryota</taxon>
        <taxon>Fungi</taxon>
        <taxon>Dikarya</taxon>
        <taxon>Basidiomycota</taxon>
        <taxon>Agaricomycotina</taxon>
        <taxon>Agaricomycetes</taxon>
        <taxon>Thelephorales</taxon>
        <taxon>Thelephoraceae</taxon>
        <taxon>Thelephora</taxon>
    </lineage>
</organism>
<feature type="region of interest" description="Disordered" evidence="1">
    <location>
        <begin position="76"/>
        <end position="219"/>
    </location>
</feature>
<dbReference type="OrthoDB" id="2537258at2759"/>
<sequence length="219" mass="24582">MNSTVHHPQQLIESSWRILEATTSPSLREILAAFRFSKGQDGDCQLLLALLNAKSAEDQRTAAIANLHARLLESQSDKHFTTPSPPPTYSIPRLHIPSPVSPPRSRSPYSPSAQYSDSSYEAPRPHRSASSPRLTKKYRRSPYERLTRNPEDEYRHQRPKFDYDPRRSPCSPSDGSDSSSPRSRETMSIGTLLSSQNPQPDDEEPGVSSERSTSRKLSP</sequence>
<accession>A0A9P6HH33</accession>
<dbReference type="EMBL" id="WIUZ02000006">
    <property type="protein sequence ID" value="KAF9786089.1"/>
    <property type="molecule type" value="Genomic_DNA"/>
</dbReference>
<dbReference type="Proteomes" id="UP000736335">
    <property type="component" value="Unassembled WGS sequence"/>
</dbReference>
<evidence type="ECO:0000313" key="3">
    <source>
        <dbReference type="Proteomes" id="UP000736335"/>
    </source>
</evidence>
<dbReference type="AlphaFoldDB" id="A0A9P6HH33"/>
<reference evidence="2" key="1">
    <citation type="journal article" date="2020" name="Nat. Commun.">
        <title>Large-scale genome sequencing of mycorrhizal fungi provides insights into the early evolution of symbiotic traits.</title>
        <authorList>
            <person name="Miyauchi S."/>
            <person name="Kiss E."/>
            <person name="Kuo A."/>
            <person name="Drula E."/>
            <person name="Kohler A."/>
            <person name="Sanchez-Garcia M."/>
            <person name="Morin E."/>
            <person name="Andreopoulos B."/>
            <person name="Barry K.W."/>
            <person name="Bonito G."/>
            <person name="Buee M."/>
            <person name="Carver A."/>
            <person name="Chen C."/>
            <person name="Cichocki N."/>
            <person name="Clum A."/>
            <person name="Culley D."/>
            <person name="Crous P.W."/>
            <person name="Fauchery L."/>
            <person name="Girlanda M."/>
            <person name="Hayes R.D."/>
            <person name="Keri Z."/>
            <person name="LaButti K."/>
            <person name="Lipzen A."/>
            <person name="Lombard V."/>
            <person name="Magnuson J."/>
            <person name="Maillard F."/>
            <person name="Murat C."/>
            <person name="Nolan M."/>
            <person name="Ohm R.A."/>
            <person name="Pangilinan J."/>
            <person name="Pereira M.F."/>
            <person name="Perotto S."/>
            <person name="Peter M."/>
            <person name="Pfister S."/>
            <person name="Riley R."/>
            <person name="Sitrit Y."/>
            <person name="Stielow J.B."/>
            <person name="Szollosi G."/>
            <person name="Zifcakova L."/>
            <person name="Stursova M."/>
            <person name="Spatafora J.W."/>
            <person name="Tedersoo L."/>
            <person name="Vaario L.M."/>
            <person name="Yamada A."/>
            <person name="Yan M."/>
            <person name="Wang P."/>
            <person name="Xu J."/>
            <person name="Bruns T."/>
            <person name="Baldrian P."/>
            <person name="Vilgalys R."/>
            <person name="Dunand C."/>
            <person name="Henrissat B."/>
            <person name="Grigoriev I.V."/>
            <person name="Hibbett D."/>
            <person name="Nagy L.G."/>
            <person name="Martin F.M."/>
        </authorList>
    </citation>
    <scope>NUCLEOTIDE SEQUENCE</scope>
    <source>
        <strain evidence="2">UH-Tt-Lm1</strain>
    </source>
</reference>
<feature type="compositionally biased region" description="Low complexity" evidence="1">
    <location>
        <begin position="168"/>
        <end position="181"/>
    </location>
</feature>
<evidence type="ECO:0000313" key="2">
    <source>
        <dbReference type="EMBL" id="KAF9786089.1"/>
    </source>
</evidence>
<reference evidence="2" key="2">
    <citation type="submission" date="2020-11" db="EMBL/GenBank/DDBJ databases">
        <authorList>
            <consortium name="DOE Joint Genome Institute"/>
            <person name="Kuo A."/>
            <person name="Miyauchi S."/>
            <person name="Kiss E."/>
            <person name="Drula E."/>
            <person name="Kohler A."/>
            <person name="Sanchez-Garcia M."/>
            <person name="Andreopoulos B."/>
            <person name="Barry K.W."/>
            <person name="Bonito G."/>
            <person name="Buee M."/>
            <person name="Carver A."/>
            <person name="Chen C."/>
            <person name="Cichocki N."/>
            <person name="Clum A."/>
            <person name="Culley D."/>
            <person name="Crous P.W."/>
            <person name="Fauchery L."/>
            <person name="Girlanda M."/>
            <person name="Hayes R."/>
            <person name="Keri Z."/>
            <person name="Labutti K."/>
            <person name="Lipzen A."/>
            <person name="Lombard V."/>
            <person name="Magnuson J."/>
            <person name="Maillard F."/>
            <person name="Morin E."/>
            <person name="Murat C."/>
            <person name="Nolan M."/>
            <person name="Ohm R."/>
            <person name="Pangilinan J."/>
            <person name="Pereira M."/>
            <person name="Perotto S."/>
            <person name="Peter M."/>
            <person name="Riley R."/>
            <person name="Sitrit Y."/>
            <person name="Stielow B."/>
            <person name="Szollosi G."/>
            <person name="Zifcakova L."/>
            <person name="Stursova M."/>
            <person name="Spatafora J.W."/>
            <person name="Tedersoo L."/>
            <person name="Vaario L.-M."/>
            <person name="Yamada A."/>
            <person name="Yan M."/>
            <person name="Wang P."/>
            <person name="Xu J."/>
            <person name="Bruns T."/>
            <person name="Baldrian P."/>
            <person name="Vilgalys R."/>
            <person name="Henrissat B."/>
            <person name="Grigoriev I.V."/>
            <person name="Hibbett D."/>
            <person name="Nagy L.G."/>
            <person name="Martin F.M."/>
        </authorList>
    </citation>
    <scope>NUCLEOTIDE SEQUENCE</scope>
    <source>
        <strain evidence="2">UH-Tt-Lm1</strain>
    </source>
</reference>
<evidence type="ECO:0000256" key="1">
    <source>
        <dbReference type="SAM" id="MobiDB-lite"/>
    </source>
</evidence>
<protein>
    <submittedName>
        <fullName evidence="2">Uncharacterized protein</fullName>
    </submittedName>
</protein>
<feature type="compositionally biased region" description="Polar residues" evidence="1">
    <location>
        <begin position="209"/>
        <end position="219"/>
    </location>
</feature>
<name>A0A9P6HH33_9AGAM</name>
<feature type="compositionally biased region" description="Basic and acidic residues" evidence="1">
    <location>
        <begin position="141"/>
        <end position="167"/>
    </location>
</feature>
<keyword evidence="3" id="KW-1185">Reference proteome</keyword>
<feature type="compositionally biased region" description="Polar residues" evidence="1">
    <location>
        <begin position="186"/>
        <end position="199"/>
    </location>
</feature>